<keyword evidence="1" id="KW-0647">Proteasome</keyword>
<dbReference type="RefSeq" id="XP_005785672.1">
    <property type="nucleotide sequence ID" value="XM_005785615.1"/>
</dbReference>
<dbReference type="InterPro" id="IPR019585">
    <property type="entry name" value="Rpn7/CSN1"/>
</dbReference>
<dbReference type="PANTHER" id="PTHR14145">
    <property type="entry name" value="26S PROTESOME SUBUNIT 6"/>
    <property type="match status" value="1"/>
</dbReference>
<dbReference type="Proteomes" id="UP000013827">
    <property type="component" value="Unassembled WGS sequence"/>
</dbReference>
<keyword evidence="5" id="KW-1185">Reference proteome</keyword>
<evidence type="ECO:0008006" key="6">
    <source>
        <dbReference type="Google" id="ProtNLM"/>
    </source>
</evidence>
<name>A0A0D3KBV8_EMIH1</name>
<dbReference type="InterPro" id="IPR045135">
    <property type="entry name" value="Rpn7_N"/>
</dbReference>
<feature type="domain" description="26S proteasome regulatory subunit RPN7/PSMD6 C-terminal helix" evidence="3">
    <location>
        <begin position="355"/>
        <end position="371"/>
    </location>
</feature>
<dbReference type="STRING" id="2903.R1DCQ9"/>
<dbReference type="HOGENOM" id="CLU_031814_0_0_1"/>
<dbReference type="PaxDb" id="2903-EOD33243"/>
<dbReference type="KEGG" id="ehx:EMIHUDRAFT_462652"/>
<evidence type="ECO:0000259" key="2">
    <source>
        <dbReference type="Pfam" id="PF10602"/>
    </source>
</evidence>
<protein>
    <recommendedName>
        <fullName evidence="6">PCI domain-containing protein</fullName>
    </recommendedName>
</protein>
<proteinExistence type="predicted"/>
<dbReference type="GO" id="GO:0043161">
    <property type="term" value="P:proteasome-mediated ubiquitin-dependent protein catabolic process"/>
    <property type="evidence" value="ECO:0007669"/>
    <property type="project" value="TreeGrafter"/>
</dbReference>
<dbReference type="eggNOG" id="KOG0687">
    <property type="taxonomic scope" value="Eukaryota"/>
</dbReference>
<dbReference type="InterPro" id="IPR049549">
    <property type="entry name" value="RPN7_PSMD6_C"/>
</dbReference>
<dbReference type="Pfam" id="PF10602">
    <property type="entry name" value="RPN7"/>
    <property type="match status" value="1"/>
</dbReference>
<organism evidence="4 5">
    <name type="scientific">Emiliania huxleyi (strain CCMP1516)</name>
    <dbReference type="NCBI Taxonomy" id="280463"/>
    <lineage>
        <taxon>Eukaryota</taxon>
        <taxon>Haptista</taxon>
        <taxon>Haptophyta</taxon>
        <taxon>Prymnesiophyceae</taxon>
        <taxon>Isochrysidales</taxon>
        <taxon>Noelaerhabdaceae</taxon>
        <taxon>Emiliania</taxon>
    </lineage>
</organism>
<dbReference type="Gene3D" id="1.25.40.570">
    <property type="match status" value="1"/>
</dbReference>
<sequence>MPAEPAAAHAAEKPPLTSDYLDCAQLRFSLGCTTVADKAPLKAQLLKQIEEKEMAPFYRATCEALGWEATAPLAQRRRRSLADAALLAKLEAANATELARLSDAIKTAEESGGSAGCVERRLESEGESEICSAMLAKAELLVRTGRAEFLMRIGERAKALAALEETYAKTVGSRSSGRSAMLALFFDDKKLTADTIDAAKGLLDQGGDWERRSRLEVATFTATELISYNTFVLYTVTTSLLSLPRADLKSKVIDAPEILQALVGIVDSLYADRYMHAHTRFYWRELRVLAYNQFLESYRSVNLVVSSTRPDKQSAQFHSAIKQGEICTRVLRDCCEIVPGSEIKQCEIYAARAAREGDLLLNRLQKLSRVINV</sequence>
<dbReference type="PANTHER" id="PTHR14145:SF1">
    <property type="entry name" value="26S PROTEASOME NON-ATPASE REGULATORY SUBUNIT 6"/>
    <property type="match status" value="1"/>
</dbReference>
<dbReference type="EnsemblProtists" id="EOD33243">
    <property type="protein sequence ID" value="EOD33243"/>
    <property type="gene ID" value="EMIHUDRAFT_462652"/>
</dbReference>
<feature type="domain" description="26S proteasome regulatory subunit Rpn7 N-terminal" evidence="2">
    <location>
        <begin position="125"/>
        <end position="218"/>
    </location>
</feature>
<dbReference type="GeneID" id="17278514"/>
<dbReference type="OMA" id="HEMRDAN"/>
<evidence type="ECO:0000313" key="5">
    <source>
        <dbReference type="Proteomes" id="UP000013827"/>
    </source>
</evidence>
<dbReference type="AlphaFoldDB" id="A0A0D3KBV8"/>
<evidence type="ECO:0000313" key="4">
    <source>
        <dbReference type="EnsemblProtists" id="EOD33243"/>
    </source>
</evidence>
<accession>A0A0D3KBV8</accession>
<reference evidence="5" key="1">
    <citation type="journal article" date="2013" name="Nature">
        <title>Pan genome of the phytoplankton Emiliania underpins its global distribution.</title>
        <authorList>
            <person name="Read B.A."/>
            <person name="Kegel J."/>
            <person name="Klute M.J."/>
            <person name="Kuo A."/>
            <person name="Lefebvre S.C."/>
            <person name="Maumus F."/>
            <person name="Mayer C."/>
            <person name="Miller J."/>
            <person name="Monier A."/>
            <person name="Salamov A."/>
            <person name="Young J."/>
            <person name="Aguilar M."/>
            <person name="Claverie J.M."/>
            <person name="Frickenhaus S."/>
            <person name="Gonzalez K."/>
            <person name="Herman E.K."/>
            <person name="Lin Y.C."/>
            <person name="Napier J."/>
            <person name="Ogata H."/>
            <person name="Sarno A.F."/>
            <person name="Shmutz J."/>
            <person name="Schroeder D."/>
            <person name="de Vargas C."/>
            <person name="Verret F."/>
            <person name="von Dassow P."/>
            <person name="Valentin K."/>
            <person name="Van de Peer Y."/>
            <person name="Wheeler G."/>
            <person name="Dacks J.B."/>
            <person name="Delwiche C.F."/>
            <person name="Dyhrman S.T."/>
            <person name="Glockner G."/>
            <person name="John U."/>
            <person name="Richards T."/>
            <person name="Worden A.Z."/>
            <person name="Zhang X."/>
            <person name="Grigoriev I.V."/>
            <person name="Allen A.E."/>
            <person name="Bidle K."/>
            <person name="Borodovsky M."/>
            <person name="Bowler C."/>
            <person name="Brownlee C."/>
            <person name="Cock J.M."/>
            <person name="Elias M."/>
            <person name="Gladyshev V.N."/>
            <person name="Groth M."/>
            <person name="Guda C."/>
            <person name="Hadaegh A."/>
            <person name="Iglesias-Rodriguez M.D."/>
            <person name="Jenkins J."/>
            <person name="Jones B.M."/>
            <person name="Lawson T."/>
            <person name="Leese F."/>
            <person name="Lindquist E."/>
            <person name="Lobanov A."/>
            <person name="Lomsadze A."/>
            <person name="Malik S.B."/>
            <person name="Marsh M.E."/>
            <person name="Mackinder L."/>
            <person name="Mock T."/>
            <person name="Mueller-Roeber B."/>
            <person name="Pagarete A."/>
            <person name="Parker M."/>
            <person name="Probert I."/>
            <person name="Quesneville H."/>
            <person name="Raines C."/>
            <person name="Rensing S.A."/>
            <person name="Riano-Pachon D.M."/>
            <person name="Richier S."/>
            <person name="Rokitta S."/>
            <person name="Shiraiwa Y."/>
            <person name="Soanes D.M."/>
            <person name="van der Giezen M."/>
            <person name="Wahlund T.M."/>
            <person name="Williams B."/>
            <person name="Wilson W."/>
            <person name="Wolfe G."/>
            <person name="Wurch L.L."/>
        </authorList>
    </citation>
    <scope>NUCLEOTIDE SEQUENCE</scope>
</reference>
<reference evidence="4" key="2">
    <citation type="submission" date="2024-10" db="UniProtKB">
        <authorList>
            <consortium name="EnsemblProtists"/>
        </authorList>
    </citation>
    <scope>IDENTIFICATION</scope>
</reference>
<evidence type="ECO:0000256" key="1">
    <source>
        <dbReference type="ARBA" id="ARBA00022942"/>
    </source>
</evidence>
<dbReference type="GO" id="GO:0000502">
    <property type="term" value="C:proteasome complex"/>
    <property type="evidence" value="ECO:0007669"/>
    <property type="project" value="UniProtKB-KW"/>
</dbReference>
<evidence type="ECO:0000259" key="3">
    <source>
        <dbReference type="Pfam" id="PF21154"/>
    </source>
</evidence>
<dbReference type="Pfam" id="PF21154">
    <property type="entry name" value="RPN7_PSMD6_C"/>
    <property type="match status" value="1"/>
</dbReference>